<dbReference type="EMBL" id="CM056785">
    <property type="protein sequence ID" value="KAJ8728296.1"/>
    <property type="molecule type" value="Genomic_DNA"/>
</dbReference>
<evidence type="ECO:0000313" key="1">
    <source>
        <dbReference type="EMBL" id="KAJ8728296.1"/>
    </source>
</evidence>
<keyword evidence="2" id="KW-1185">Reference proteome</keyword>
<gene>
    <name evidence="1" type="ORF">PYW08_016681</name>
</gene>
<protein>
    <submittedName>
        <fullName evidence="1">Uncharacterized protein</fullName>
    </submittedName>
</protein>
<dbReference type="Proteomes" id="UP001231649">
    <property type="component" value="Chromosome 9"/>
</dbReference>
<sequence>MDCRGRRNRRRGYSSYTRPCPQPWNFVNSLCSVFILSSLIGCIYLMLEYHYSTCNSNCDLNNINKSIGDIAKNVAYMKNRYQELELQIIQFSKEIPKLEGQMELIEALTFAIERKEKGWNPRKSMPLPNVDVFLRNIPCELAKNITCDNNCSMPLPKSIA</sequence>
<organism evidence="1 2">
    <name type="scientific">Mythimna loreyi</name>
    <dbReference type="NCBI Taxonomy" id="667449"/>
    <lineage>
        <taxon>Eukaryota</taxon>
        <taxon>Metazoa</taxon>
        <taxon>Ecdysozoa</taxon>
        <taxon>Arthropoda</taxon>
        <taxon>Hexapoda</taxon>
        <taxon>Insecta</taxon>
        <taxon>Pterygota</taxon>
        <taxon>Neoptera</taxon>
        <taxon>Endopterygota</taxon>
        <taxon>Lepidoptera</taxon>
        <taxon>Glossata</taxon>
        <taxon>Ditrysia</taxon>
        <taxon>Noctuoidea</taxon>
        <taxon>Noctuidae</taxon>
        <taxon>Noctuinae</taxon>
        <taxon>Hadenini</taxon>
        <taxon>Mythimna</taxon>
    </lineage>
</organism>
<proteinExistence type="predicted"/>
<accession>A0ACC2R1Z1</accession>
<name>A0ACC2R1Z1_9NEOP</name>
<evidence type="ECO:0000313" key="2">
    <source>
        <dbReference type="Proteomes" id="UP001231649"/>
    </source>
</evidence>
<reference evidence="1" key="1">
    <citation type="submission" date="2023-03" db="EMBL/GenBank/DDBJ databases">
        <title>Chromosome-level genomes of two armyworms, Mythimna separata and Mythimna loreyi, provide insights into the biosynthesis and reception of sex pheromones.</title>
        <authorList>
            <person name="Zhao H."/>
        </authorList>
    </citation>
    <scope>NUCLEOTIDE SEQUENCE</scope>
    <source>
        <strain evidence="1">BeijingLab</strain>
    </source>
</reference>
<comment type="caution">
    <text evidence="1">The sequence shown here is derived from an EMBL/GenBank/DDBJ whole genome shotgun (WGS) entry which is preliminary data.</text>
</comment>